<dbReference type="Gene3D" id="1.10.3720.10">
    <property type="entry name" value="MetI-like"/>
    <property type="match status" value="1"/>
</dbReference>
<dbReference type="SUPFAM" id="SSF161098">
    <property type="entry name" value="MetI-like"/>
    <property type="match status" value="1"/>
</dbReference>
<dbReference type="GO" id="GO:0005886">
    <property type="term" value="C:plasma membrane"/>
    <property type="evidence" value="ECO:0007669"/>
    <property type="project" value="UniProtKB-SubCell"/>
</dbReference>
<evidence type="ECO:0000313" key="11">
    <source>
        <dbReference type="EMBL" id="MBB5033719.1"/>
    </source>
</evidence>
<protein>
    <recommendedName>
        <fullName evidence="3 9">Phosphate transport system permease protein PstA</fullName>
    </recommendedName>
</protein>
<feature type="transmembrane region" description="Helical" evidence="9">
    <location>
        <begin position="121"/>
        <end position="146"/>
    </location>
</feature>
<dbReference type="RefSeq" id="WP_184340822.1">
    <property type="nucleotide sequence ID" value="NZ_JACHIG010000007.1"/>
</dbReference>
<name>A0A7W7YCN5_9BACT</name>
<keyword evidence="12" id="KW-1185">Reference proteome</keyword>
<dbReference type="CDD" id="cd06261">
    <property type="entry name" value="TM_PBP2"/>
    <property type="match status" value="1"/>
</dbReference>
<feature type="transmembrane region" description="Helical" evidence="9">
    <location>
        <begin position="27"/>
        <end position="49"/>
    </location>
</feature>
<dbReference type="InterPro" id="IPR000515">
    <property type="entry name" value="MetI-like"/>
</dbReference>
<comment type="caution">
    <text evidence="9">Lacks conserved residue(s) required for the propagation of feature annotation.</text>
</comment>
<dbReference type="InterPro" id="IPR035906">
    <property type="entry name" value="MetI-like_sf"/>
</dbReference>
<keyword evidence="5 9" id="KW-1003">Cell membrane</keyword>
<evidence type="ECO:0000256" key="8">
    <source>
        <dbReference type="ARBA" id="ARBA00023136"/>
    </source>
</evidence>
<evidence type="ECO:0000313" key="12">
    <source>
        <dbReference type="Proteomes" id="UP000590740"/>
    </source>
</evidence>
<dbReference type="PANTHER" id="PTHR43470">
    <property type="entry name" value="PHOSPHATE TRANSPORT SYSTEM PERMEASE PROTEIN PSTA-RELATED"/>
    <property type="match status" value="1"/>
</dbReference>
<evidence type="ECO:0000256" key="5">
    <source>
        <dbReference type="ARBA" id="ARBA00022475"/>
    </source>
</evidence>
<organism evidence="11 12">
    <name type="scientific">Prosthecobacter vanneervenii</name>
    <dbReference type="NCBI Taxonomy" id="48466"/>
    <lineage>
        <taxon>Bacteria</taxon>
        <taxon>Pseudomonadati</taxon>
        <taxon>Verrucomicrobiota</taxon>
        <taxon>Verrucomicrobiia</taxon>
        <taxon>Verrucomicrobiales</taxon>
        <taxon>Verrucomicrobiaceae</taxon>
        <taxon>Prosthecobacter</taxon>
    </lineage>
</organism>
<dbReference type="Pfam" id="PF00528">
    <property type="entry name" value="BPD_transp_1"/>
    <property type="match status" value="1"/>
</dbReference>
<dbReference type="NCBIfam" id="TIGR00974">
    <property type="entry name" value="3a0107s02c"/>
    <property type="match status" value="1"/>
</dbReference>
<evidence type="ECO:0000256" key="9">
    <source>
        <dbReference type="RuleBase" id="RU363043"/>
    </source>
</evidence>
<dbReference type="GO" id="GO:0005315">
    <property type="term" value="F:phosphate transmembrane transporter activity"/>
    <property type="evidence" value="ECO:0007669"/>
    <property type="project" value="InterPro"/>
</dbReference>
<comment type="similarity">
    <text evidence="2 9">Belongs to the binding-protein-dependent transport system permease family. CysTW subfamily.</text>
</comment>
<dbReference type="AlphaFoldDB" id="A0A7W7YCN5"/>
<comment type="subcellular location">
    <subcellularLocation>
        <location evidence="1 9">Cell membrane</location>
        <topology evidence="1 9">Multi-pass membrane protein</topology>
    </subcellularLocation>
</comment>
<reference evidence="11 12" key="1">
    <citation type="submission" date="2020-08" db="EMBL/GenBank/DDBJ databases">
        <title>Genomic Encyclopedia of Type Strains, Phase IV (KMG-IV): sequencing the most valuable type-strain genomes for metagenomic binning, comparative biology and taxonomic classification.</title>
        <authorList>
            <person name="Goeker M."/>
        </authorList>
    </citation>
    <scope>NUCLEOTIDE SEQUENCE [LARGE SCALE GENOMIC DNA]</scope>
    <source>
        <strain evidence="11 12">DSM 12252</strain>
    </source>
</reference>
<evidence type="ECO:0000256" key="3">
    <source>
        <dbReference type="ARBA" id="ARBA00016864"/>
    </source>
</evidence>
<feature type="transmembrane region" description="Helical" evidence="9">
    <location>
        <begin position="363"/>
        <end position="383"/>
    </location>
</feature>
<feature type="domain" description="ABC transmembrane type-1" evidence="10">
    <location>
        <begin position="121"/>
        <end position="378"/>
    </location>
</feature>
<evidence type="ECO:0000256" key="4">
    <source>
        <dbReference type="ARBA" id="ARBA00022448"/>
    </source>
</evidence>
<dbReference type="Proteomes" id="UP000590740">
    <property type="component" value="Unassembled WGS sequence"/>
</dbReference>
<evidence type="ECO:0000256" key="6">
    <source>
        <dbReference type="ARBA" id="ARBA00022692"/>
    </source>
</evidence>
<keyword evidence="8 9" id="KW-0472">Membrane</keyword>
<dbReference type="InterPro" id="IPR005672">
    <property type="entry name" value="Phosphate_PstA"/>
</dbReference>
<evidence type="ECO:0000256" key="1">
    <source>
        <dbReference type="ARBA" id="ARBA00004651"/>
    </source>
</evidence>
<dbReference type="GO" id="GO:0035435">
    <property type="term" value="P:phosphate ion transmembrane transport"/>
    <property type="evidence" value="ECO:0007669"/>
    <property type="project" value="InterPro"/>
</dbReference>
<sequence length="393" mass="42543">MTPSPSNDNPFAGDNSGIQKRETAARWALRAGSYIVVLITLAIMLHIFIKGAPVAFQSKWPFVNTKFLTELPATLHVIEDQQGNHIETDVNGADAIKKQLGDNFRAEKTISYSGGGILGPIIGTALLVIVSVGVALFLGVACAIYLSEYAKHGKFLETVRLAILNLAGVPSVVFGLFGLGAFVLTAPKFVDMPAERSVLAIPLGFTTLSFEGWDTCVLSGGFTLAFVILPVIITASEQCLQAVPQGFRETSMALGATRWQTIRYSVLPFATPGILTSSILGIARAAGETAPIMFTAALAFKDKLPWQKDMPPLPADASIFAHWEQSVARFLGIFTESVQALPYHIYTLAAKIPQNEYAERAQYGSVFVFLVLVASLAASSVMLRKRLRAKYRW</sequence>
<proteinExistence type="inferred from homology"/>
<dbReference type="PROSITE" id="PS50928">
    <property type="entry name" value="ABC_TM1"/>
    <property type="match status" value="1"/>
</dbReference>
<evidence type="ECO:0000259" key="10">
    <source>
        <dbReference type="PROSITE" id="PS50928"/>
    </source>
</evidence>
<keyword evidence="7 9" id="KW-1133">Transmembrane helix</keyword>
<keyword evidence="6 9" id="KW-0812">Transmembrane</keyword>
<comment type="caution">
    <text evidence="11">The sequence shown here is derived from an EMBL/GenBank/DDBJ whole genome shotgun (WGS) entry which is preliminary data.</text>
</comment>
<evidence type="ECO:0000256" key="2">
    <source>
        <dbReference type="ARBA" id="ARBA00007069"/>
    </source>
</evidence>
<feature type="transmembrane region" description="Helical" evidence="9">
    <location>
        <begin position="158"/>
        <end position="184"/>
    </location>
</feature>
<gene>
    <name evidence="11" type="ORF">HNQ65_003309</name>
</gene>
<accession>A0A7W7YCN5</accession>
<keyword evidence="4" id="KW-0813">Transport</keyword>
<evidence type="ECO:0000256" key="7">
    <source>
        <dbReference type="ARBA" id="ARBA00022989"/>
    </source>
</evidence>
<dbReference type="PANTHER" id="PTHR43470:SF3">
    <property type="entry name" value="PHOSPHATE TRANSPORT SYSTEM PERMEASE PROTEIN PSTA-RELATED"/>
    <property type="match status" value="1"/>
</dbReference>
<dbReference type="EMBL" id="JACHIG010000007">
    <property type="protein sequence ID" value="MBB5033719.1"/>
    <property type="molecule type" value="Genomic_DNA"/>
</dbReference>